<proteinExistence type="predicted"/>
<gene>
    <name evidence="1" type="ORF">LR48_Vigan10g280300</name>
</gene>
<dbReference type="AlphaFoldDB" id="A0A0L9VPC0"/>
<dbReference type="Proteomes" id="UP000053144">
    <property type="component" value="Chromosome 10"/>
</dbReference>
<protein>
    <submittedName>
        <fullName evidence="1">Uncharacterized protein</fullName>
    </submittedName>
</protein>
<name>A0A0L9VPC0_PHAAN</name>
<dbReference type="EMBL" id="CM003380">
    <property type="protein sequence ID" value="KOM56911.1"/>
    <property type="molecule type" value="Genomic_DNA"/>
</dbReference>
<evidence type="ECO:0000313" key="2">
    <source>
        <dbReference type="Proteomes" id="UP000053144"/>
    </source>
</evidence>
<evidence type="ECO:0000313" key="1">
    <source>
        <dbReference type="EMBL" id="KOM56911.1"/>
    </source>
</evidence>
<dbReference type="Gramene" id="KOM56911">
    <property type="protein sequence ID" value="KOM56911"/>
    <property type="gene ID" value="LR48_Vigan10g280300"/>
</dbReference>
<organism evidence="1 2">
    <name type="scientific">Phaseolus angularis</name>
    <name type="common">Azuki bean</name>
    <name type="synonym">Vigna angularis</name>
    <dbReference type="NCBI Taxonomy" id="3914"/>
    <lineage>
        <taxon>Eukaryota</taxon>
        <taxon>Viridiplantae</taxon>
        <taxon>Streptophyta</taxon>
        <taxon>Embryophyta</taxon>
        <taxon>Tracheophyta</taxon>
        <taxon>Spermatophyta</taxon>
        <taxon>Magnoliopsida</taxon>
        <taxon>eudicotyledons</taxon>
        <taxon>Gunneridae</taxon>
        <taxon>Pentapetalae</taxon>
        <taxon>rosids</taxon>
        <taxon>fabids</taxon>
        <taxon>Fabales</taxon>
        <taxon>Fabaceae</taxon>
        <taxon>Papilionoideae</taxon>
        <taxon>50 kb inversion clade</taxon>
        <taxon>NPAAA clade</taxon>
        <taxon>indigoferoid/millettioid clade</taxon>
        <taxon>Phaseoleae</taxon>
        <taxon>Vigna</taxon>
    </lineage>
</organism>
<sequence length="92" mass="10229">MTVGMLMLAVHPDVSTNLGWQLMRVFQLLHHPGARTPVATQISYSPDSQSSDTFCVMHMLNFSEGDALLEEALEKEVLEDANLVEVEVKAEQ</sequence>
<accession>A0A0L9VPC0</accession>
<reference evidence="2" key="1">
    <citation type="journal article" date="2015" name="Proc. Natl. Acad. Sci. U.S.A.">
        <title>Genome sequencing of adzuki bean (Vigna angularis) provides insight into high starch and low fat accumulation and domestication.</title>
        <authorList>
            <person name="Yang K."/>
            <person name="Tian Z."/>
            <person name="Chen C."/>
            <person name="Luo L."/>
            <person name="Zhao B."/>
            <person name="Wang Z."/>
            <person name="Yu L."/>
            <person name="Li Y."/>
            <person name="Sun Y."/>
            <person name="Li W."/>
            <person name="Chen Y."/>
            <person name="Li Y."/>
            <person name="Zhang Y."/>
            <person name="Ai D."/>
            <person name="Zhao J."/>
            <person name="Shang C."/>
            <person name="Ma Y."/>
            <person name="Wu B."/>
            <person name="Wang M."/>
            <person name="Gao L."/>
            <person name="Sun D."/>
            <person name="Zhang P."/>
            <person name="Guo F."/>
            <person name="Wang W."/>
            <person name="Li Y."/>
            <person name="Wang J."/>
            <person name="Varshney R.K."/>
            <person name="Wang J."/>
            <person name="Ling H.Q."/>
            <person name="Wan P."/>
        </authorList>
    </citation>
    <scope>NUCLEOTIDE SEQUENCE</scope>
    <source>
        <strain evidence="2">cv. Jingnong 6</strain>
    </source>
</reference>